<evidence type="ECO:0000313" key="1">
    <source>
        <dbReference type="EMBL" id="JAV14172.1"/>
    </source>
</evidence>
<proteinExistence type="predicted"/>
<organism evidence="1">
    <name type="scientific">Haematobia irritans</name>
    <name type="common">Horn fly</name>
    <name type="synonym">Conops irritans</name>
    <dbReference type="NCBI Taxonomy" id="7368"/>
    <lineage>
        <taxon>Eukaryota</taxon>
        <taxon>Metazoa</taxon>
        <taxon>Ecdysozoa</taxon>
        <taxon>Arthropoda</taxon>
        <taxon>Hexapoda</taxon>
        <taxon>Insecta</taxon>
        <taxon>Pterygota</taxon>
        <taxon>Neoptera</taxon>
        <taxon>Endopterygota</taxon>
        <taxon>Diptera</taxon>
        <taxon>Brachycera</taxon>
        <taxon>Muscomorpha</taxon>
        <taxon>Muscoidea</taxon>
        <taxon>Muscidae</taxon>
        <taxon>Haematobia</taxon>
    </lineage>
</organism>
<sequence>MVRAIERISSKETLPECLMFFCFFLSRGGSFKALMINEAADGTTEMAACLFWMVKHTVIFNPFQSEVALAISSPTFLGDKPNGPILGAKEEVAPTSPPTHLKYTNLISVGSNFGGIFNLE</sequence>
<protein>
    <submittedName>
        <fullName evidence="1">Uncharacterized protein</fullName>
    </submittedName>
</protein>
<reference evidence="1" key="1">
    <citation type="submission" date="2017-01" db="EMBL/GenBank/DDBJ databases">
        <title>An insight into the sialome and mialome of the horn fly, Haematobia irritans.</title>
        <authorList>
            <person name="Breijo M."/>
            <person name="Boiani M."/>
            <person name="Ures X."/>
            <person name="Rocha S."/>
            <person name="Sequeira M."/>
            <person name="Ribeiro J.M."/>
        </authorList>
    </citation>
    <scope>NUCLEOTIDE SEQUENCE</scope>
</reference>
<dbReference type="EMBL" id="GFDG01004627">
    <property type="protein sequence ID" value="JAV14172.1"/>
    <property type="molecule type" value="Transcribed_RNA"/>
</dbReference>
<dbReference type="AlphaFoldDB" id="A0A1L8E6K8"/>
<name>A0A1L8E6K8_HAEIR</name>
<accession>A0A1L8E6K8</accession>